<accession>A0A2T3JIY5</accession>
<dbReference type="Proteomes" id="UP000240987">
    <property type="component" value="Unassembled WGS sequence"/>
</dbReference>
<dbReference type="GO" id="GO:0000976">
    <property type="term" value="F:transcription cis-regulatory region binding"/>
    <property type="evidence" value="ECO:0007669"/>
    <property type="project" value="TreeGrafter"/>
</dbReference>
<dbReference type="Pfam" id="PF00126">
    <property type="entry name" value="HTH_1"/>
    <property type="match status" value="1"/>
</dbReference>
<evidence type="ECO:0000256" key="1">
    <source>
        <dbReference type="ARBA" id="ARBA00009437"/>
    </source>
</evidence>
<dbReference type="InterPro" id="IPR000847">
    <property type="entry name" value="LysR_HTH_N"/>
</dbReference>
<dbReference type="InterPro" id="IPR036388">
    <property type="entry name" value="WH-like_DNA-bd_sf"/>
</dbReference>
<sequence>MDNIAFDLRQLRTFITVVETGSFSKAAQQLNQTQSAVSQLVQSLEQILDSKLLDRSKRPIKLTLAGRELYEQGSKLLAESRKLQDWMHSIEKGKLPRLRIGMVDSVTQIAGIELLKYLQPKVAHINQITGTAPELLTSLQSGKTDIIISMANQDIPQDLAMFPLLGEQYVVVTPANWETKDIQWLARNKPYIAYENWTPTGTQTNNWLRWRNYKPQSQFSLDRADNVLGMVAEGLGWSLSSPTFLARQLELLDKLECQPLPAPGITRQLAVISRKGEFGSLIEEFVEDIRNIVLNQKVQEVQRRWNWINVEGL</sequence>
<evidence type="ECO:0000256" key="3">
    <source>
        <dbReference type="ARBA" id="ARBA00023125"/>
    </source>
</evidence>
<dbReference type="PROSITE" id="PS50931">
    <property type="entry name" value="HTH_LYSR"/>
    <property type="match status" value="1"/>
</dbReference>
<dbReference type="Pfam" id="PF03466">
    <property type="entry name" value="LysR_substrate"/>
    <property type="match status" value="1"/>
</dbReference>
<dbReference type="GO" id="GO:0003700">
    <property type="term" value="F:DNA-binding transcription factor activity"/>
    <property type="evidence" value="ECO:0007669"/>
    <property type="project" value="InterPro"/>
</dbReference>
<comment type="caution">
    <text evidence="6">The sequence shown here is derived from an EMBL/GenBank/DDBJ whole genome shotgun (WGS) entry which is preliminary data.</text>
</comment>
<feature type="domain" description="HTH lysR-type" evidence="5">
    <location>
        <begin position="6"/>
        <end position="63"/>
    </location>
</feature>
<dbReference type="FunFam" id="1.10.10.10:FF:000001">
    <property type="entry name" value="LysR family transcriptional regulator"/>
    <property type="match status" value="1"/>
</dbReference>
<dbReference type="Gene3D" id="3.40.190.290">
    <property type="match status" value="1"/>
</dbReference>
<dbReference type="InterPro" id="IPR005119">
    <property type="entry name" value="LysR_subst-bd"/>
</dbReference>
<dbReference type="SUPFAM" id="SSF46785">
    <property type="entry name" value="Winged helix' DNA-binding domain"/>
    <property type="match status" value="1"/>
</dbReference>
<gene>
    <name evidence="6" type="ORF">C9J12_10675</name>
</gene>
<evidence type="ECO:0000256" key="4">
    <source>
        <dbReference type="ARBA" id="ARBA00023163"/>
    </source>
</evidence>
<dbReference type="OrthoDB" id="6113677at2"/>
<dbReference type="EMBL" id="PYMJ01000008">
    <property type="protein sequence ID" value="PSU48951.1"/>
    <property type="molecule type" value="Genomic_DNA"/>
</dbReference>
<organism evidence="6 7">
    <name type="scientific">Photobacterium frigidiphilum</name>
    <dbReference type="NCBI Taxonomy" id="264736"/>
    <lineage>
        <taxon>Bacteria</taxon>
        <taxon>Pseudomonadati</taxon>
        <taxon>Pseudomonadota</taxon>
        <taxon>Gammaproteobacteria</taxon>
        <taxon>Vibrionales</taxon>
        <taxon>Vibrionaceae</taxon>
        <taxon>Photobacterium</taxon>
    </lineage>
</organism>
<name>A0A2T3JIY5_9GAMM</name>
<dbReference type="RefSeq" id="WP_006228724.1">
    <property type="nucleotide sequence ID" value="NZ_PYMJ01000008.1"/>
</dbReference>
<evidence type="ECO:0000259" key="5">
    <source>
        <dbReference type="PROSITE" id="PS50931"/>
    </source>
</evidence>
<dbReference type="InterPro" id="IPR036390">
    <property type="entry name" value="WH_DNA-bd_sf"/>
</dbReference>
<keyword evidence="7" id="KW-1185">Reference proteome</keyword>
<proteinExistence type="inferred from homology"/>
<keyword evidence="4" id="KW-0804">Transcription</keyword>
<dbReference type="PANTHER" id="PTHR30126:SF40">
    <property type="entry name" value="HTH-TYPE TRANSCRIPTIONAL REGULATOR GLTR"/>
    <property type="match status" value="1"/>
</dbReference>
<evidence type="ECO:0000313" key="7">
    <source>
        <dbReference type="Proteomes" id="UP000240987"/>
    </source>
</evidence>
<dbReference type="SUPFAM" id="SSF53850">
    <property type="entry name" value="Periplasmic binding protein-like II"/>
    <property type="match status" value="1"/>
</dbReference>
<dbReference type="CDD" id="cd05466">
    <property type="entry name" value="PBP2_LTTR_substrate"/>
    <property type="match status" value="1"/>
</dbReference>
<keyword evidence="3" id="KW-0238">DNA-binding</keyword>
<comment type="similarity">
    <text evidence="1">Belongs to the LysR transcriptional regulatory family.</text>
</comment>
<dbReference type="Gene3D" id="1.10.10.10">
    <property type="entry name" value="Winged helix-like DNA-binding domain superfamily/Winged helix DNA-binding domain"/>
    <property type="match status" value="1"/>
</dbReference>
<evidence type="ECO:0000313" key="6">
    <source>
        <dbReference type="EMBL" id="PSU48951.1"/>
    </source>
</evidence>
<dbReference type="PANTHER" id="PTHR30126">
    <property type="entry name" value="HTH-TYPE TRANSCRIPTIONAL REGULATOR"/>
    <property type="match status" value="1"/>
</dbReference>
<reference evidence="6 7" key="1">
    <citation type="submission" date="2018-01" db="EMBL/GenBank/DDBJ databases">
        <title>Whole genome sequencing of Histamine producing bacteria.</title>
        <authorList>
            <person name="Butler K."/>
        </authorList>
    </citation>
    <scope>NUCLEOTIDE SEQUENCE [LARGE SCALE GENOMIC DNA]</scope>
    <source>
        <strain evidence="6 7">JCM 12947</strain>
    </source>
</reference>
<keyword evidence="2" id="KW-0805">Transcription regulation</keyword>
<protein>
    <submittedName>
        <fullName evidence="6">LysR family transcriptional regulator</fullName>
    </submittedName>
</protein>
<dbReference type="PRINTS" id="PR00039">
    <property type="entry name" value="HTHLYSR"/>
</dbReference>
<dbReference type="AlphaFoldDB" id="A0A2T3JIY5"/>
<evidence type="ECO:0000256" key="2">
    <source>
        <dbReference type="ARBA" id="ARBA00023015"/>
    </source>
</evidence>